<proteinExistence type="predicted"/>
<evidence type="ECO:0000313" key="2">
    <source>
        <dbReference type="Proteomes" id="UP000516361"/>
    </source>
</evidence>
<dbReference type="EMBL" id="AP018712">
    <property type="protein sequence ID" value="BBE30781.1"/>
    <property type="molecule type" value="Genomic_DNA"/>
</dbReference>
<dbReference type="AlphaFoldDB" id="A0A7G1G345"/>
<gene>
    <name evidence="1" type="ORF">OSSY52_09220</name>
</gene>
<dbReference type="Proteomes" id="UP000516361">
    <property type="component" value="Chromosome"/>
</dbReference>
<keyword evidence="2" id="KW-1185">Reference proteome</keyword>
<dbReference type="InParanoid" id="A0A7G1G345"/>
<accession>A0A7G1G345</accession>
<reference evidence="1 2" key="1">
    <citation type="submission" date="2018-06" db="EMBL/GenBank/DDBJ databases">
        <title>Genome sequencing of Oceanotoga sp. sy52.</title>
        <authorList>
            <person name="Mori K."/>
        </authorList>
    </citation>
    <scope>NUCLEOTIDE SEQUENCE [LARGE SCALE GENOMIC DNA]</scope>
    <source>
        <strain evidence="2">sy52</strain>
    </source>
</reference>
<organism evidence="1 2">
    <name type="scientific">Tepiditoga spiralis</name>
    <dbReference type="NCBI Taxonomy" id="2108365"/>
    <lineage>
        <taxon>Bacteria</taxon>
        <taxon>Thermotogati</taxon>
        <taxon>Thermotogota</taxon>
        <taxon>Thermotogae</taxon>
        <taxon>Petrotogales</taxon>
        <taxon>Petrotogaceae</taxon>
        <taxon>Tepiditoga</taxon>
    </lineage>
</organism>
<evidence type="ECO:0000313" key="1">
    <source>
        <dbReference type="EMBL" id="BBE30781.1"/>
    </source>
</evidence>
<sequence>MKKALIYYGYPSCINEYYDINKAINSFKNYDLIVFPGSKRSFKSIEFESHEDHEKSKTIIKNLKNESFGYIACGNRDFDSHWTLKEINKLINLWKEMGVYGIFLDEFGNDYGNDDDRRKQIIDLVHENKLSVIMNVWNPDDVFKNLKTSTWKSDYYLLESFSFYANGEVTLYQTEEMIFERIIKLQEYKKKYDFQILGIDTFGFDFEIIKEEFLNTSLKLANFLSLDAYGVSKKDYHILDTKLIDFNLKNMNFNKTFKLKKSFGKYKRTDLKGKYIKWKNGKFGGIPIEIKI</sequence>
<evidence type="ECO:0008006" key="3">
    <source>
        <dbReference type="Google" id="ProtNLM"/>
    </source>
</evidence>
<dbReference type="KEGG" id="ocy:OSSY52_09220"/>
<protein>
    <recommendedName>
        <fullName evidence="3">Glycoside-hydrolase family GH114 TIM-barrel domain-containing protein</fullName>
    </recommendedName>
</protein>
<dbReference type="RefSeq" id="WP_190615851.1">
    <property type="nucleotide sequence ID" value="NZ_AP018712.1"/>
</dbReference>
<name>A0A7G1G345_9BACT</name>